<organism evidence="2 3">
    <name type="scientific">Rhizopus stolonifer</name>
    <name type="common">Rhizopus nigricans</name>
    <dbReference type="NCBI Taxonomy" id="4846"/>
    <lineage>
        <taxon>Eukaryota</taxon>
        <taxon>Fungi</taxon>
        <taxon>Fungi incertae sedis</taxon>
        <taxon>Mucoromycota</taxon>
        <taxon>Mucoromycotina</taxon>
        <taxon>Mucoromycetes</taxon>
        <taxon>Mucorales</taxon>
        <taxon>Mucorineae</taxon>
        <taxon>Rhizopodaceae</taxon>
        <taxon>Rhizopus</taxon>
    </lineage>
</organism>
<feature type="non-terminal residue" evidence="2">
    <location>
        <position position="1"/>
    </location>
</feature>
<dbReference type="Proteomes" id="UP000253551">
    <property type="component" value="Unassembled WGS sequence"/>
</dbReference>
<dbReference type="InterPro" id="IPR001155">
    <property type="entry name" value="OxRdtase_FMN_N"/>
</dbReference>
<evidence type="ECO:0000313" key="2">
    <source>
        <dbReference type="EMBL" id="RCH91383.1"/>
    </source>
</evidence>
<protein>
    <recommendedName>
        <fullName evidence="1">NADH:flavin oxidoreductase/NADH oxidase N-terminal domain-containing protein</fullName>
    </recommendedName>
</protein>
<keyword evidence="3" id="KW-1185">Reference proteome</keyword>
<comment type="caution">
    <text evidence="2">The sequence shown here is derived from an EMBL/GenBank/DDBJ whole genome shotgun (WGS) entry which is preliminary data.</text>
</comment>
<dbReference type="SUPFAM" id="SSF51395">
    <property type="entry name" value="FMN-linked oxidoreductases"/>
    <property type="match status" value="1"/>
</dbReference>
<dbReference type="AlphaFoldDB" id="A0A367JN72"/>
<dbReference type="OrthoDB" id="276546at2759"/>
<dbReference type="PANTHER" id="PTHR22893">
    <property type="entry name" value="NADH OXIDOREDUCTASE-RELATED"/>
    <property type="match status" value="1"/>
</dbReference>
<dbReference type="PANTHER" id="PTHR22893:SF91">
    <property type="entry name" value="NADPH DEHYDROGENASE 2-RELATED"/>
    <property type="match status" value="1"/>
</dbReference>
<dbReference type="InterPro" id="IPR045247">
    <property type="entry name" value="Oye-like"/>
</dbReference>
<dbReference type="GO" id="GO:0016491">
    <property type="term" value="F:oxidoreductase activity"/>
    <property type="evidence" value="ECO:0007669"/>
    <property type="project" value="InterPro"/>
</dbReference>
<dbReference type="Gene3D" id="3.20.20.70">
    <property type="entry name" value="Aldolase class I"/>
    <property type="match status" value="1"/>
</dbReference>
<feature type="domain" description="NADH:flavin oxidoreductase/NADH oxidase N-terminal" evidence="1">
    <location>
        <begin position="11"/>
        <end position="97"/>
    </location>
</feature>
<dbReference type="InterPro" id="IPR013785">
    <property type="entry name" value="Aldolase_TIM"/>
</dbReference>
<name>A0A367JN72_RHIST</name>
<evidence type="ECO:0000313" key="3">
    <source>
        <dbReference type="Proteomes" id="UP000253551"/>
    </source>
</evidence>
<dbReference type="STRING" id="4846.A0A367JN72"/>
<gene>
    <name evidence="2" type="ORF">CU098_010970</name>
</gene>
<reference evidence="2 3" key="1">
    <citation type="journal article" date="2018" name="G3 (Bethesda)">
        <title>Phylogenetic and Phylogenomic Definition of Rhizopus Species.</title>
        <authorList>
            <person name="Gryganskyi A.P."/>
            <person name="Golan J."/>
            <person name="Dolatabadi S."/>
            <person name="Mondo S."/>
            <person name="Robb S."/>
            <person name="Idnurm A."/>
            <person name="Muszewska A."/>
            <person name="Steczkiewicz K."/>
            <person name="Masonjones S."/>
            <person name="Liao H.L."/>
            <person name="Gajdeczka M.T."/>
            <person name="Anike F."/>
            <person name="Vuek A."/>
            <person name="Anishchenko I.M."/>
            <person name="Voigt K."/>
            <person name="de Hoog G.S."/>
            <person name="Smith M.E."/>
            <person name="Heitman J."/>
            <person name="Vilgalys R."/>
            <person name="Stajich J.E."/>
        </authorList>
    </citation>
    <scope>NUCLEOTIDE SEQUENCE [LARGE SCALE GENOMIC DNA]</scope>
    <source>
        <strain evidence="2 3">LSU 92-RS-03</strain>
    </source>
</reference>
<dbReference type="Pfam" id="PF00724">
    <property type="entry name" value="Oxidored_FMN"/>
    <property type="match status" value="1"/>
</dbReference>
<dbReference type="EMBL" id="PJQM01003000">
    <property type="protein sequence ID" value="RCH91383.1"/>
    <property type="molecule type" value="Genomic_DNA"/>
</dbReference>
<accession>A0A367JN72</accession>
<dbReference type="GO" id="GO:0010181">
    <property type="term" value="F:FMN binding"/>
    <property type="evidence" value="ECO:0007669"/>
    <property type="project" value="InterPro"/>
</dbReference>
<proteinExistence type="predicted"/>
<evidence type="ECO:0000259" key="1">
    <source>
        <dbReference type="Pfam" id="PF00724"/>
    </source>
</evidence>
<sequence>TWGYLTESLQKNYSNLAYVHFIEPRSSFFNEDVNTEDSLAPFRKLWNGPFITAGGFSTNIERATEVAEKTGNLVAFGRTFIANPDLPEKLKRDLPLNKYDRSTFYTHEATGYTDYPVHVEEVESRL</sequence>